<dbReference type="Proteomes" id="UP001597493">
    <property type="component" value="Unassembled WGS sequence"/>
</dbReference>
<reference evidence="3" key="1">
    <citation type="journal article" date="2019" name="Int. J. Syst. Evol. Microbiol.">
        <title>The Global Catalogue of Microorganisms (GCM) 10K type strain sequencing project: providing services to taxonomists for standard genome sequencing and annotation.</title>
        <authorList>
            <consortium name="The Broad Institute Genomics Platform"/>
            <consortium name="The Broad Institute Genome Sequencing Center for Infectious Disease"/>
            <person name="Wu L."/>
            <person name="Ma J."/>
        </authorList>
    </citation>
    <scope>NUCLEOTIDE SEQUENCE [LARGE SCALE GENOMIC DNA]</scope>
    <source>
        <strain evidence="3">TISTR 1827</strain>
    </source>
</reference>
<sequence>MAKKRRTPKGKKRRPDPDPIFQDTPWEIVQDERGRVVGEIYTLPARLTSRGNWRKR</sequence>
<proteinExistence type="predicted"/>
<organism evidence="2 3">
    <name type="scientific">Paenibacillus thailandensis</name>
    <dbReference type="NCBI Taxonomy" id="393250"/>
    <lineage>
        <taxon>Bacteria</taxon>
        <taxon>Bacillati</taxon>
        <taxon>Bacillota</taxon>
        <taxon>Bacilli</taxon>
        <taxon>Bacillales</taxon>
        <taxon>Paenibacillaceae</taxon>
        <taxon>Paenibacillus</taxon>
    </lineage>
</organism>
<feature type="compositionally biased region" description="Basic residues" evidence="1">
    <location>
        <begin position="1"/>
        <end position="14"/>
    </location>
</feature>
<accession>A0ABW5R2G1</accession>
<feature type="region of interest" description="Disordered" evidence="1">
    <location>
        <begin position="1"/>
        <end position="23"/>
    </location>
</feature>
<dbReference type="RefSeq" id="WP_379277736.1">
    <property type="nucleotide sequence ID" value="NZ_JBHUGT010000030.1"/>
</dbReference>
<dbReference type="EMBL" id="JBHUMY010000032">
    <property type="protein sequence ID" value="MFD2662838.1"/>
    <property type="molecule type" value="Genomic_DNA"/>
</dbReference>
<gene>
    <name evidence="2" type="ORF">ACFSW5_21520</name>
</gene>
<comment type="caution">
    <text evidence="2">The sequence shown here is derived from an EMBL/GenBank/DDBJ whole genome shotgun (WGS) entry which is preliminary data.</text>
</comment>
<evidence type="ECO:0000256" key="1">
    <source>
        <dbReference type="SAM" id="MobiDB-lite"/>
    </source>
</evidence>
<keyword evidence="3" id="KW-1185">Reference proteome</keyword>
<evidence type="ECO:0008006" key="4">
    <source>
        <dbReference type="Google" id="ProtNLM"/>
    </source>
</evidence>
<evidence type="ECO:0000313" key="2">
    <source>
        <dbReference type="EMBL" id="MFD2662838.1"/>
    </source>
</evidence>
<protein>
    <recommendedName>
        <fullName evidence="4">Transposase</fullName>
    </recommendedName>
</protein>
<name>A0ABW5R2G1_9BACL</name>
<evidence type="ECO:0000313" key="3">
    <source>
        <dbReference type="Proteomes" id="UP001597493"/>
    </source>
</evidence>